<name>A0A7Y0E4D8_9PROT</name>
<dbReference type="PROSITE" id="PS00934">
    <property type="entry name" value="GLYOXALASE_I_1"/>
    <property type="match status" value="1"/>
</dbReference>
<dbReference type="GO" id="GO:0004493">
    <property type="term" value="F:methylmalonyl-CoA epimerase activity"/>
    <property type="evidence" value="ECO:0007669"/>
    <property type="project" value="TreeGrafter"/>
</dbReference>
<protein>
    <recommendedName>
        <fullName evidence="3">VOC domain-containing protein</fullName>
    </recommendedName>
</protein>
<dbReference type="PROSITE" id="PS51819">
    <property type="entry name" value="VOC"/>
    <property type="match status" value="1"/>
</dbReference>
<dbReference type="AlphaFoldDB" id="A0A7Y0E4D8"/>
<dbReference type="InterPro" id="IPR051785">
    <property type="entry name" value="MMCE/EMCE_epimerase"/>
</dbReference>
<feature type="region of interest" description="Disordered" evidence="2">
    <location>
        <begin position="177"/>
        <end position="200"/>
    </location>
</feature>
<dbReference type="InterPro" id="IPR037523">
    <property type="entry name" value="VOC_core"/>
</dbReference>
<dbReference type="InterPro" id="IPR018146">
    <property type="entry name" value="Glyoxalase_1_CS"/>
</dbReference>
<dbReference type="InterPro" id="IPR004360">
    <property type="entry name" value="Glyas_Fos-R_dOase_dom"/>
</dbReference>
<evidence type="ECO:0000256" key="1">
    <source>
        <dbReference type="ARBA" id="ARBA00022723"/>
    </source>
</evidence>
<dbReference type="RefSeq" id="WP_169626590.1">
    <property type="nucleotide sequence ID" value="NZ_JABBNT010000005.1"/>
</dbReference>
<keyword evidence="1" id="KW-0479">Metal-binding</keyword>
<sequence length="200" mass="22364">MARGIVDFDALKGPEIQKLKSVKGKDTPFVLTKIGHVVLKVSDIDRSVDFYSRVLGMTVSDAYPESMMPGKMVFMRFSSDHHGVALIGGASDGAKMQEMHHMAFEVDTIDEVFRARDHLTREGVKIFFQGRRRAGAQIAVEFQDPDGHCLEIYWGLDQLTKDEAARPPEEWREVFSLEDAVDNAPPGQDTALADPSLRKE</sequence>
<reference evidence="4 5" key="1">
    <citation type="submission" date="2020-04" db="EMBL/GenBank/DDBJ databases">
        <title>Rhodospirillaceae bacterium KN72 isolated from deep sea.</title>
        <authorList>
            <person name="Zhang D.-C."/>
        </authorList>
    </citation>
    <scope>NUCLEOTIDE SEQUENCE [LARGE SCALE GENOMIC DNA]</scope>
    <source>
        <strain evidence="4 5">KN72</strain>
    </source>
</reference>
<dbReference type="GO" id="GO:0046491">
    <property type="term" value="P:L-methylmalonyl-CoA metabolic process"/>
    <property type="evidence" value="ECO:0007669"/>
    <property type="project" value="TreeGrafter"/>
</dbReference>
<evidence type="ECO:0000313" key="5">
    <source>
        <dbReference type="Proteomes" id="UP000539372"/>
    </source>
</evidence>
<dbReference type="Pfam" id="PF00903">
    <property type="entry name" value="Glyoxalase"/>
    <property type="match status" value="1"/>
</dbReference>
<organism evidence="4 5">
    <name type="scientific">Pacificispira spongiicola</name>
    <dbReference type="NCBI Taxonomy" id="2729598"/>
    <lineage>
        <taxon>Bacteria</taxon>
        <taxon>Pseudomonadati</taxon>
        <taxon>Pseudomonadota</taxon>
        <taxon>Alphaproteobacteria</taxon>
        <taxon>Rhodospirillales</taxon>
        <taxon>Rhodospirillaceae</taxon>
        <taxon>Pacificispira</taxon>
    </lineage>
</organism>
<dbReference type="PANTHER" id="PTHR43048:SF3">
    <property type="entry name" value="METHYLMALONYL-COA EPIMERASE, MITOCHONDRIAL"/>
    <property type="match status" value="1"/>
</dbReference>
<feature type="domain" description="VOC" evidence="3">
    <location>
        <begin position="33"/>
        <end position="155"/>
    </location>
</feature>
<dbReference type="EMBL" id="JABBNT010000005">
    <property type="protein sequence ID" value="NMM46216.1"/>
    <property type="molecule type" value="Genomic_DNA"/>
</dbReference>
<comment type="caution">
    <text evidence="4">The sequence shown here is derived from an EMBL/GenBank/DDBJ whole genome shotgun (WGS) entry which is preliminary data.</text>
</comment>
<dbReference type="Gene3D" id="3.10.180.10">
    <property type="entry name" value="2,3-Dihydroxybiphenyl 1,2-Dioxygenase, domain 1"/>
    <property type="match status" value="1"/>
</dbReference>
<proteinExistence type="predicted"/>
<dbReference type="GO" id="GO:0004462">
    <property type="term" value="F:lactoylglutathione lyase activity"/>
    <property type="evidence" value="ECO:0007669"/>
    <property type="project" value="InterPro"/>
</dbReference>
<accession>A0A7Y0E4D8</accession>
<dbReference type="SUPFAM" id="SSF54593">
    <property type="entry name" value="Glyoxalase/Bleomycin resistance protein/Dihydroxybiphenyl dioxygenase"/>
    <property type="match status" value="1"/>
</dbReference>
<dbReference type="PANTHER" id="PTHR43048">
    <property type="entry name" value="METHYLMALONYL-COA EPIMERASE"/>
    <property type="match status" value="1"/>
</dbReference>
<dbReference type="GO" id="GO:0046872">
    <property type="term" value="F:metal ion binding"/>
    <property type="evidence" value="ECO:0007669"/>
    <property type="project" value="UniProtKB-KW"/>
</dbReference>
<dbReference type="InterPro" id="IPR029068">
    <property type="entry name" value="Glyas_Bleomycin-R_OHBP_Dase"/>
</dbReference>
<gene>
    <name evidence="4" type="ORF">HH303_17120</name>
</gene>
<keyword evidence="5" id="KW-1185">Reference proteome</keyword>
<dbReference type="Proteomes" id="UP000539372">
    <property type="component" value="Unassembled WGS sequence"/>
</dbReference>
<evidence type="ECO:0000256" key="2">
    <source>
        <dbReference type="SAM" id="MobiDB-lite"/>
    </source>
</evidence>
<evidence type="ECO:0000313" key="4">
    <source>
        <dbReference type="EMBL" id="NMM46216.1"/>
    </source>
</evidence>
<evidence type="ECO:0000259" key="3">
    <source>
        <dbReference type="PROSITE" id="PS51819"/>
    </source>
</evidence>